<dbReference type="Gene3D" id="3.40.50.2300">
    <property type="match status" value="1"/>
</dbReference>
<dbReference type="STRING" id="1437605.AB656_02880"/>
<evidence type="ECO:0000313" key="2">
    <source>
        <dbReference type="EMBL" id="KFI40153.1"/>
    </source>
</evidence>
<proteinExistence type="predicted"/>
<dbReference type="RefSeq" id="WP_033504120.1">
    <property type="nucleotide sequence ID" value="NZ_CP011786.1"/>
</dbReference>
<dbReference type="EMBL" id="JGYK01000001">
    <property type="protein sequence ID" value="KFI40153.1"/>
    <property type="molecule type" value="Genomic_DNA"/>
</dbReference>
<name>A0A086Z0V3_9BIFI</name>
<feature type="compositionally biased region" description="Polar residues" evidence="1">
    <location>
        <begin position="198"/>
        <end position="207"/>
    </location>
</feature>
<dbReference type="PATRIC" id="fig|1437605.7.peg.592"/>
<feature type="region of interest" description="Disordered" evidence="1">
    <location>
        <begin position="194"/>
        <end position="213"/>
    </location>
</feature>
<evidence type="ECO:0000313" key="3">
    <source>
        <dbReference type="Proteomes" id="UP000029015"/>
    </source>
</evidence>
<dbReference type="SUPFAM" id="SSF53822">
    <property type="entry name" value="Periplasmic binding protein-like I"/>
    <property type="match status" value="1"/>
</dbReference>
<dbReference type="AlphaFoldDB" id="A0A086Z0V3"/>
<dbReference type="InterPro" id="IPR028082">
    <property type="entry name" value="Peripla_BP_I"/>
</dbReference>
<sequence>MSKRDRLDGFSGLFRPALALLCSLALLGGLAGCAPRDRAVGDSWRQGVSAEHDGPDRSAVLVAVIGPANAERDSRWQDLSRRLFQSLERAGMHAYYAPAWDQAGQEQGVRDAVARRVSLIAVERPGAGDWSRSLILARNKGVPVVVLDGGQEPGDTTLYAARVDIDEGSPSARPLPSVLQTIADDRQHARRLVANLNDEPTQRTSPDQMEAKQ</sequence>
<organism evidence="2 3">
    <name type="scientific">Bifidobacterium actinocoloniiforme DSM 22766</name>
    <dbReference type="NCBI Taxonomy" id="1437605"/>
    <lineage>
        <taxon>Bacteria</taxon>
        <taxon>Bacillati</taxon>
        <taxon>Actinomycetota</taxon>
        <taxon>Actinomycetes</taxon>
        <taxon>Bifidobacteriales</taxon>
        <taxon>Bifidobacteriaceae</taxon>
        <taxon>Bifidobacterium</taxon>
    </lineage>
</organism>
<accession>A0A086Z0V3</accession>
<dbReference type="eggNOG" id="ENOG5031MP9">
    <property type="taxonomic scope" value="Bacteria"/>
</dbReference>
<comment type="caution">
    <text evidence="2">The sequence shown here is derived from an EMBL/GenBank/DDBJ whole genome shotgun (WGS) entry which is preliminary data.</text>
</comment>
<keyword evidence="3" id="KW-1185">Reference proteome</keyword>
<dbReference type="Proteomes" id="UP000029015">
    <property type="component" value="Unassembled WGS sequence"/>
</dbReference>
<dbReference type="OrthoDB" id="3230686at2"/>
<dbReference type="PROSITE" id="PS51257">
    <property type="entry name" value="PROKAR_LIPOPROTEIN"/>
    <property type="match status" value="1"/>
</dbReference>
<gene>
    <name evidence="2" type="ORF">BACT_0855</name>
</gene>
<evidence type="ECO:0000256" key="1">
    <source>
        <dbReference type="SAM" id="MobiDB-lite"/>
    </source>
</evidence>
<reference evidence="2 3" key="1">
    <citation type="submission" date="2014-03" db="EMBL/GenBank/DDBJ databases">
        <title>Genomics of Bifidobacteria.</title>
        <authorList>
            <person name="Ventura M."/>
            <person name="Milani C."/>
            <person name="Lugli G.A."/>
        </authorList>
    </citation>
    <scope>NUCLEOTIDE SEQUENCE [LARGE SCALE GENOMIC DNA]</scope>
    <source>
        <strain evidence="2 3">DSM 22766</strain>
    </source>
</reference>
<dbReference type="KEGG" id="bact:AB656_02880"/>
<protein>
    <submittedName>
        <fullName evidence="2">Uncharacterized protein</fullName>
    </submittedName>
</protein>